<dbReference type="SUPFAM" id="SSF55874">
    <property type="entry name" value="ATPase domain of HSP90 chaperone/DNA topoisomerase II/histidine kinase"/>
    <property type="match status" value="1"/>
</dbReference>
<dbReference type="Gene3D" id="3.60.40.10">
    <property type="entry name" value="PPM-type phosphatase domain"/>
    <property type="match status" value="1"/>
</dbReference>
<sequence length="338" mass="36940">MVSRIHTQYRASDRSYLALLKKEIHALATSAGFSAAKTGRIDIVVAEMVSNLVKHAQDGHILVRLVEFAGMQGIELITIDRGPGMSDVSRMMTDGMSTKNTLGHGFGAMKRMADVFQVYSQRGWGTIVLTRLFEADFPSLKKLPDTEIQNMVLPKPGETACGDGAFTLESAQFLKVFLGDGLGHGPEAELAVLAAGKAFRETRENDPVSIIREMNTAVKKTRGLVGAVAVLNKKERKWRICGVGNISVKILGESFNKTYTSYNGIIGLNLPNTLNAQEALAERGQQLILCSDGLKSRWELVKHPGIGRFDPVITAAALMMDYSRNTDDLSVLICKLNR</sequence>
<feature type="domain" description="Histidine kinase/HSP90-like ATPase" evidence="2">
    <location>
        <begin position="13"/>
        <end position="128"/>
    </location>
</feature>
<reference evidence="3 4" key="1">
    <citation type="submission" date="2017-02" db="EMBL/GenBank/DDBJ databases">
        <authorList>
            <person name="Peterson S.W."/>
        </authorList>
    </citation>
    <scope>NUCLEOTIDE SEQUENCE [LARGE SCALE GENOMIC DNA]</scope>
    <source>
        <strain evidence="3 4">DSM 22335</strain>
    </source>
</reference>
<evidence type="ECO:0000313" key="3">
    <source>
        <dbReference type="EMBL" id="SJZ87687.1"/>
    </source>
</evidence>
<dbReference type="Pfam" id="PF13581">
    <property type="entry name" value="HATPase_c_2"/>
    <property type="match status" value="1"/>
</dbReference>
<dbReference type="GO" id="GO:0016301">
    <property type="term" value="F:kinase activity"/>
    <property type="evidence" value="ECO:0007669"/>
    <property type="project" value="UniProtKB-KW"/>
</dbReference>
<keyword evidence="3" id="KW-0808">Transferase</keyword>
<dbReference type="InterPro" id="IPR036890">
    <property type="entry name" value="HATPase_C_sf"/>
</dbReference>
<dbReference type="PANTHER" id="PTHR35801">
    <property type="entry name" value="PHOSPHOSERINE PHOSPHATASE RSBX"/>
    <property type="match status" value="1"/>
</dbReference>
<name>A0A1T4P8N6_9BACT</name>
<evidence type="ECO:0000313" key="4">
    <source>
        <dbReference type="Proteomes" id="UP000190888"/>
    </source>
</evidence>
<dbReference type="SUPFAM" id="SSF81606">
    <property type="entry name" value="PP2C-like"/>
    <property type="match status" value="1"/>
</dbReference>
<dbReference type="InterPro" id="IPR036457">
    <property type="entry name" value="PPM-type-like_dom_sf"/>
</dbReference>
<dbReference type="InterPro" id="IPR003594">
    <property type="entry name" value="HATPase_dom"/>
</dbReference>
<protein>
    <submittedName>
        <fullName evidence="3">Anti-sigma regulatory factor (Ser/Thr protein kinase)</fullName>
    </submittedName>
</protein>
<dbReference type="OrthoDB" id="479131at2"/>
<accession>A0A1T4P8N6</accession>
<evidence type="ECO:0000259" key="2">
    <source>
        <dbReference type="Pfam" id="PF13581"/>
    </source>
</evidence>
<dbReference type="RefSeq" id="WP_078831525.1">
    <property type="nucleotide sequence ID" value="NZ_FUWH01000005.1"/>
</dbReference>
<dbReference type="Proteomes" id="UP000190888">
    <property type="component" value="Unassembled WGS sequence"/>
</dbReference>
<dbReference type="STRING" id="413434.SAMN04488132_105204"/>
<dbReference type="Pfam" id="PF07228">
    <property type="entry name" value="SpoIIE"/>
    <property type="match status" value="1"/>
</dbReference>
<feature type="domain" description="PPM-type phosphatase" evidence="1">
    <location>
        <begin position="175"/>
        <end position="294"/>
    </location>
</feature>
<dbReference type="EMBL" id="FUWH01000005">
    <property type="protein sequence ID" value="SJZ87687.1"/>
    <property type="molecule type" value="Genomic_DNA"/>
</dbReference>
<dbReference type="AlphaFoldDB" id="A0A1T4P8N6"/>
<keyword evidence="4" id="KW-1185">Reference proteome</keyword>
<dbReference type="PANTHER" id="PTHR35801:SF1">
    <property type="entry name" value="PHOSPHOSERINE PHOSPHATASE RSBX"/>
    <property type="match status" value="1"/>
</dbReference>
<dbReference type="InterPro" id="IPR039248">
    <property type="entry name" value="Ptase_RsbX"/>
</dbReference>
<evidence type="ECO:0000259" key="1">
    <source>
        <dbReference type="Pfam" id="PF07228"/>
    </source>
</evidence>
<proteinExistence type="predicted"/>
<dbReference type="Gene3D" id="3.30.565.10">
    <property type="entry name" value="Histidine kinase-like ATPase, C-terminal domain"/>
    <property type="match status" value="1"/>
</dbReference>
<dbReference type="InterPro" id="IPR001932">
    <property type="entry name" value="PPM-type_phosphatase-like_dom"/>
</dbReference>
<organism evidence="3 4">
    <name type="scientific">Sediminibacterium ginsengisoli</name>
    <dbReference type="NCBI Taxonomy" id="413434"/>
    <lineage>
        <taxon>Bacteria</taxon>
        <taxon>Pseudomonadati</taxon>
        <taxon>Bacteroidota</taxon>
        <taxon>Chitinophagia</taxon>
        <taxon>Chitinophagales</taxon>
        <taxon>Chitinophagaceae</taxon>
        <taxon>Sediminibacterium</taxon>
    </lineage>
</organism>
<gene>
    <name evidence="3" type="ORF">SAMN04488132_105204</name>
</gene>
<keyword evidence="3" id="KW-0418">Kinase</keyword>